<dbReference type="NCBIfam" id="NF009560">
    <property type="entry name" value="PRK13017.1"/>
    <property type="match status" value="1"/>
</dbReference>
<keyword evidence="2" id="KW-0479">Metal-binding</keyword>
<dbReference type="Gene3D" id="3.50.30.80">
    <property type="entry name" value="IlvD/EDD C-terminal domain-like"/>
    <property type="match status" value="1"/>
</dbReference>
<dbReference type="PROSITE" id="PS00886">
    <property type="entry name" value="ILVD_EDD_1"/>
    <property type="match status" value="1"/>
</dbReference>
<dbReference type="RefSeq" id="WP_076462680.1">
    <property type="nucleotide sequence ID" value="NZ_FTMN01000004.1"/>
</dbReference>
<dbReference type="GO" id="GO:0051536">
    <property type="term" value="F:iron-sulfur cluster binding"/>
    <property type="evidence" value="ECO:0007669"/>
    <property type="project" value="UniProtKB-KW"/>
</dbReference>
<dbReference type="FunFam" id="3.50.30.80:FF:000001">
    <property type="entry name" value="Dihydroxy-acid dehydratase"/>
    <property type="match status" value="1"/>
</dbReference>
<dbReference type="NCBIfam" id="NF004784">
    <property type="entry name" value="PRK06131.1"/>
    <property type="match status" value="1"/>
</dbReference>
<proteinExistence type="inferred from homology"/>
<dbReference type="PANTHER" id="PTHR43183">
    <property type="entry name" value="HYPOTHETICAL DIHYDROXYACID DEHYDRATASE (EUROFUNG)-RELATED"/>
    <property type="match status" value="1"/>
</dbReference>
<dbReference type="InterPro" id="IPR056740">
    <property type="entry name" value="ILV_EDD_C"/>
</dbReference>
<dbReference type="Pfam" id="PF24877">
    <property type="entry name" value="ILV_EDD_C"/>
    <property type="match status" value="1"/>
</dbReference>
<dbReference type="EMBL" id="FTMN01000004">
    <property type="protein sequence ID" value="SIQ36320.1"/>
    <property type="molecule type" value="Genomic_DNA"/>
</dbReference>
<gene>
    <name evidence="8" type="ORF">SAMN05421647_10437</name>
</gene>
<sequence length="575" mass="61641">MTKKTIEQLRSRRWFGGTPQSTEHTGHALQAGYGREEFEGKPVIGIINTWSDMNPCHAHLKDRAEAVKRGVWQAGGFPVELPAMSLGEGYVKPSSMLYRNFLAMETEELLRCHPIDGAILLGGCDKTTPGLLLGAISMDIPTIYCPAGFTMGATFRGERFGSGTGAFRWAPELIAGKMSIDEWQKVEQKIWSSPGTCNVMGTASTMTALAEVMGMSLPGASSVPAMDSMGHQLAAAAGRRVVEMVWDDLKPSDILNDKAINNAAKTCVALGGSTNASIHLIALARRAGTSFTLEDFDAIGKQVPVLANVQPSGEYIMPEFADAGGLPAMLGNMKDLLDLDCLTVTGRTLGENIEGARVENDDIIRSLDNPVATEALAVLKGNLAPNGCVIKPSASDPALQKHRGKAVVFENANDLAARIHSPDLDVEPSSVLILRNVGPKGGPGMAENGMMPIPKKMVEQGVRDMVRISDARMSGTSFGTCVLHVSPEAYIGGPLALVQNGDEIEIDIPARSINLCVDEAELEQRREAWTPPAPHFKRGWGLLFNDNVSQAHEGCDFEVLSSREPNPEPAIHGKI</sequence>
<keyword evidence="3" id="KW-0408">Iron</keyword>
<evidence type="ECO:0000256" key="3">
    <source>
        <dbReference type="ARBA" id="ARBA00023004"/>
    </source>
</evidence>
<dbReference type="GO" id="GO:0016836">
    <property type="term" value="F:hydro-lyase activity"/>
    <property type="evidence" value="ECO:0007669"/>
    <property type="project" value="UniProtKB-ARBA"/>
</dbReference>
<dbReference type="Pfam" id="PF00920">
    <property type="entry name" value="ILVD_EDD_N"/>
    <property type="match status" value="1"/>
</dbReference>
<evidence type="ECO:0000256" key="5">
    <source>
        <dbReference type="ARBA" id="ARBA00023239"/>
    </source>
</evidence>
<accession>A0A1N6S5K5</accession>
<keyword evidence="4" id="KW-0411">Iron-sulfur</keyword>
<evidence type="ECO:0000259" key="7">
    <source>
        <dbReference type="Pfam" id="PF24877"/>
    </source>
</evidence>
<dbReference type="GO" id="GO:0046872">
    <property type="term" value="F:metal ion binding"/>
    <property type="evidence" value="ECO:0007669"/>
    <property type="project" value="UniProtKB-KW"/>
</dbReference>
<organism evidence="8 9">
    <name type="scientific">Marinobacterium stanieri</name>
    <dbReference type="NCBI Taxonomy" id="49186"/>
    <lineage>
        <taxon>Bacteria</taxon>
        <taxon>Pseudomonadati</taxon>
        <taxon>Pseudomonadota</taxon>
        <taxon>Gammaproteobacteria</taxon>
        <taxon>Oceanospirillales</taxon>
        <taxon>Oceanospirillaceae</taxon>
        <taxon>Marinobacterium</taxon>
    </lineage>
</organism>
<dbReference type="Proteomes" id="UP000186895">
    <property type="component" value="Unassembled WGS sequence"/>
</dbReference>
<evidence type="ECO:0000313" key="9">
    <source>
        <dbReference type="Proteomes" id="UP000186895"/>
    </source>
</evidence>
<keyword evidence="5" id="KW-0456">Lyase</keyword>
<dbReference type="STRING" id="49186.SAMN05421647_10437"/>
<dbReference type="SUPFAM" id="SSF143975">
    <property type="entry name" value="IlvD/EDD N-terminal domain-like"/>
    <property type="match status" value="1"/>
</dbReference>
<protein>
    <submittedName>
        <fullName evidence="8">Dihydroxy-acid dehydratase</fullName>
    </submittedName>
</protein>
<dbReference type="InterPro" id="IPR052352">
    <property type="entry name" value="Sugar_Degrad_Dehydratases"/>
</dbReference>
<dbReference type="InterPro" id="IPR020558">
    <property type="entry name" value="DiOHA_6PGluconate_deHydtase_CS"/>
</dbReference>
<evidence type="ECO:0000256" key="2">
    <source>
        <dbReference type="ARBA" id="ARBA00022723"/>
    </source>
</evidence>
<dbReference type="PANTHER" id="PTHR43183:SF2">
    <property type="entry name" value="DIHYDROXY-ACID DEHYDRATASE"/>
    <property type="match status" value="1"/>
</dbReference>
<dbReference type="InterPro" id="IPR000581">
    <property type="entry name" value="ILV_EDD_N"/>
</dbReference>
<keyword evidence="9" id="KW-1185">Reference proteome</keyword>
<evidence type="ECO:0000259" key="6">
    <source>
        <dbReference type="Pfam" id="PF00920"/>
    </source>
</evidence>
<dbReference type="AlphaFoldDB" id="A0A1N6S5K5"/>
<comment type="similarity">
    <text evidence="1">Belongs to the IlvD/Edd family.</text>
</comment>
<evidence type="ECO:0000256" key="1">
    <source>
        <dbReference type="ARBA" id="ARBA00006486"/>
    </source>
</evidence>
<dbReference type="InterPro" id="IPR042096">
    <property type="entry name" value="Dihydro-acid_dehy_C"/>
</dbReference>
<feature type="domain" description="Dihydroxy-acid/6-phosphogluconate dehydratase C-terminal" evidence="7">
    <location>
        <begin position="362"/>
        <end position="555"/>
    </location>
</feature>
<feature type="domain" description="Dihydroxy-acid/6-phosphogluconate dehydratase N-terminal" evidence="6">
    <location>
        <begin position="41"/>
        <end position="352"/>
    </location>
</feature>
<name>A0A1N6S5K5_9GAMM</name>
<evidence type="ECO:0000313" key="8">
    <source>
        <dbReference type="EMBL" id="SIQ36320.1"/>
    </source>
</evidence>
<dbReference type="InterPro" id="IPR037237">
    <property type="entry name" value="IlvD/EDD_N"/>
</dbReference>
<evidence type="ECO:0000256" key="4">
    <source>
        <dbReference type="ARBA" id="ARBA00023014"/>
    </source>
</evidence>
<reference evidence="8 9" key="1">
    <citation type="submission" date="2017-01" db="EMBL/GenBank/DDBJ databases">
        <authorList>
            <person name="Mah S.A."/>
            <person name="Swanson W.J."/>
            <person name="Moy G.W."/>
            <person name="Vacquier V.D."/>
        </authorList>
    </citation>
    <scope>NUCLEOTIDE SEQUENCE [LARGE SCALE GENOMIC DNA]</scope>
    <source>
        <strain evidence="8 9">DSM 7027</strain>
    </source>
</reference>
<dbReference type="SUPFAM" id="SSF52016">
    <property type="entry name" value="LeuD/IlvD-like"/>
    <property type="match status" value="1"/>
</dbReference>